<dbReference type="SUPFAM" id="SSF49785">
    <property type="entry name" value="Galactose-binding domain-like"/>
    <property type="match status" value="1"/>
</dbReference>
<dbReference type="InterPro" id="IPR036195">
    <property type="entry name" value="AbfB_ABD_sf"/>
</dbReference>
<evidence type="ECO:0000313" key="7">
    <source>
        <dbReference type="Proteomes" id="UP001371218"/>
    </source>
</evidence>
<dbReference type="Gene3D" id="2.80.10.50">
    <property type="match status" value="1"/>
</dbReference>
<organism evidence="6 7">
    <name type="scientific">Ideonella lacteola</name>
    <dbReference type="NCBI Taxonomy" id="2984193"/>
    <lineage>
        <taxon>Bacteria</taxon>
        <taxon>Pseudomonadati</taxon>
        <taxon>Pseudomonadota</taxon>
        <taxon>Betaproteobacteria</taxon>
        <taxon>Burkholderiales</taxon>
        <taxon>Sphaerotilaceae</taxon>
        <taxon>Ideonella</taxon>
    </lineage>
</organism>
<dbReference type="SUPFAM" id="SSF49899">
    <property type="entry name" value="Concanavalin A-like lectins/glucanases"/>
    <property type="match status" value="1"/>
</dbReference>
<dbReference type="InterPro" id="IPR050546">
    <property type="entry name" value="Glycosyl_Hydrlase_16"/>
</dbReference>
<dbReference type="CDD" id="cd08023">
    <property type="entry name" value="GH16_laminarinase_like"/>
    <property type="match status" value="1"/>
</dbReference>
<dbReference type="InterPro" id="IPR008979">
    <property type="entry name" value="Galactose-bd-like_sf"/>
</dbReference>
<dbReference type="SUPFAM" id="SSF110221">
    <property type="entry name" value="AbfB domain"/>
    <property type="match status" value="1"/>
</dbReference>
<dbReference type="EMBL" id="JBBUTG010000006">
    <property type="protein sequence ID" value="MEK8031556.1"/>
    <property type="molecule type" value="Genomic_DNA"/>
</dbReference>
<dbReference type="InterPro" id="IPR005084">
    <property type="entry name" value="CBM6"/>
</dbReference>
<comment type="caution">
    <text evidence="6">The sequence shown here is derived from an EMBL/GenBank/DDBJ whole genome shotgun (WGS) entry which is preliminary data.</text>
</comment>
<dbReference type="Gene3D" id="2.60.120.200">
    <property type="match status" value="1"/>
</dbReference>
<feature type="signal peptide" evidence="3">
    <location>
        <begin position="1"/>
        <end position="22"/>
    </location>
</feature>
<feature type="domain" description="GH16" evidence="5">
    <location>
        <begin position="31"/>
        <end position="256"/>
    </location>
</feature>
<sequence>MKKLRNMLALAAGLVAAQVGWAADWQLVWQDEFEGSINPDWVFEIGNGAGGWGNNELEYYRRENATVEGGNLVITAKREDFNGYRYTSSRMKTQGKQSFKYGRIEARIKVPLGSGLWPAFWALGSNITRVGWPASGEIDILEHVNTEDKVYGTVHWSAPDGSYASYGGNTTTTPQDYHVYSIEWDPTAIRWFVDGTQYHVIDITDGVGGTAEFHEDFFLLLNLAVGGNWPGFVIDESKLPAKMYVDYVRVYQKPGDESGLTNSWALDDSTKVIRHKKGRAELAKPAKVKPYADANWTMIPGLAGAGVSFQSENQPGYFLRHRDGELVLEQSDNSAAFKSAATFYKRPGLSDEWGKSFESFDLPGQYIRQKDGLLYVKKAGNDAAKKASTFLPGAPLAAAFATTVEAETREYFSGIVDEPCSEGGQDVSSIDAGDWMAWKINLPSAGTYLVEYRVASSVDGGKLQLEKGGGNPVYGQVDVPNTGGGQVWTTVSHSVALDAGEQYIGVKGQSGSSSLNWFKISRKY</sequence>
<evidence type="ECO:0000259" key="5">
    <source>
        <dbReference type="PROSITE" id="PS51762"/>
    </source>
</evidence>
<keyword evidence="7" id="KW-1185">Reference proteome</keyword>
<feature type="chain" id="PRO_5047299883" evidence="3">
    <location>
        <begin position="23"/>
        <end position="524"/>
    </location>
</feature>
<protein>
    <submittedName>
        <fullName evidence="6">AbfB domain-containing protein</fullName>
    </submittedName>
</protein>
<dbReference type="InterPro" id="IPR000757">
    <property type="entry name" value="Beta-glucanase-like"/>
</dbReference>
<keyword evidence="2 3" id="KW-0732">Signal</keyword>
<evidence type="ECO:0000256" key="2">
    <source>
        <dbReference type="ARBA" id="ARBA00022729"/>
    </source>
</evidence>
<dbReference type="InterPro" id="IPR007934">
    <property type="entry name" value="AbfB_ABD"/>
</dbReference>
<name>A0ABU9BNL3_9BURK</name>
<dbReference type="Pfam" id="PF05270">
    <property type="entry name" value="AbfB"/>
    <property type="match status" value="1"/>
</dbReference>
<proteinExistence type="inferred from homology"/>
<dbReference type="Proteomes" id="UP001371218">
    <property type="component" value="Unassembled WGS sequence"/>
</dbReference>
<dbReference type="InterPro" id="IPR006584">
    <property type="entry name" value="Cellulose-bd_IV"/>
</dbReference>
<gene>
    <name evidence="6" type="ORF">AACH06_12075</name>
</gene>
<dbReference type="RefSeq" id="WP_341425946.1">
    <property type="nucleotide sequence ID" value="NZ_JBBUTG010000006.1"/>
</dbReference>
<comment type="similarity">
    <text evidence="1">Belongs to the glycosyl hydrolase 16 family.</text>
</comment>
<dbReference type="InterPro" id="IPR013320">
    <property type="entry name" value="ConA-like_dom_sf"/>
</dbReference>
<accession>A0ABU9BNL3</accession>
<dbReference type="PROSITE" id="PS51175">
    <property type="entry name" value="CBM6"/>
    <property type="match status" value="1"/>
</dbReference>
<reference evidence="6 7" key="1">
    <citation type="submission" date="2024-04" db="EMBL/GenBank/DDBJ databases">
        <title>Novel species of the genus Ideonella isolated from streams.</title>
        <authorList>
            <person name="Lu H."/>
        </authorList>
    </citation>
    <scope>NUCLEOTIDE SEQUENCE [LARGE SCALE GENOMIC DNA]</scope>
    <source>
        <strain evidence="6 7">DXS29W</strain>
    </source>
</reference>
<dbReference type="PANTHER" id="PTHR10963">
    <property type="entry name" value="GLYCOSYL HYDROLASE-RELATED"/>
    <property type="match status" value="1"/>
</dbReference>
<dbReference type="Pfam" id="PF03422">
    <property type="entry name" value="CBM_6"/>
    <property type="match status" value="1"/>
</dbReference>
<dbReference type="PROSITE" id="PS51762">
    <property type="entry name" value="GH16_2"/>
    <property type="match status" value="1"/>
</dbReference>
<dbReference type="SMART" id="SM00606">
    <property type="entry name" value="CBD_IV"/>
    <property type="match status" value="1"/>
</dbReference>
<dbReference type="Gene3D" id="2.60.120.260">
    <property type="entry name" value="Galactose-binding domain-like"/>
    <property type="match status" value="1"/>
</dbReference>
<evidence type="ECO:0000256" key="1">
    <source>
        <dbReference type="ARBA" id="ARBA00006865"/>
    </source>
</evidence>
<evidence type="ECO:0000313" key="6">
    <source>
        <dbReference type="EMBL" id="MEK8031556.1"/>
    </source>
</evidence>
<dbReference type="CDD" id="cd23265">
    <property type="entry name" value="beta-trefoil_ABD_ABFB-like"/>
    <property type="match status" value="1"/>
</dbReference>
<dbReference type="Pfam" id="PF00722">
    <property type="entry name" value="Glyco_hydro_16"/>
    <property type="match status" value="1"/>
</dbReference>
<evidence type="ECO:0000259" key="4">
    <source>
        <dbReference type="PROSITE" id="PS51175"/>
    </source>
</evidence>
<evidence type="ECO:0000256" key="3">
    <source>
        <dbReference type="SAM" id="SignalP"/>
    </source>
</evidence>
<dbReference type="PANTHER" id="PTHR10963:SF55">
    <property type="entry name" value="GLYCOSIDE HYDROLASE FAMILY 16 PROTEIN"/>
    <property type="match status" value="1"/>
</dbReference>
<feature type="domain" description="CBM6" evidence="4">
    <location>
        <begin position="402"/>
        <end position="521"/>
    </location>
</feature>
<dbReference type="CDD" id="cd04080">
    <property type="entry name" value="CBM6_cellulase-like"/>
    <property type="match status" value="1"/>
</dbReference>